<name>A0A5N6TVC1_ASPAV</name>
<feature type="region of interest" description="Disordered" evidence="1">
    <location>
        <begin position="108"/>
        <end position="143"/>
    </location>
</feature>
<evidence type="ECO:0000256" key="2">
    <source>
        <dbReference type="SAM" id="SignalP"/>
    </source>
</evidence>
<evidence type="ECO:0000313" key="4">
    <source>
        <dbReference type="Proteomes" id="UP000325780"/>
    </source>
</evidence>
<keyword evidence="4" id="KW-1185">Reference proteome</keyword>
<evidence type="ECO:0008006" key="5">
    <source>
        <dbReference type="Google" id="ProtNLM"/>
    </source>
</evidence>
<feature type="compositionally biased region" description="Low complexity" evidence="1">
    <location>
        <begin position="113"/>
        <end position="135"/>
    </location>
</feature>
<accession>A0A5N6TVC1</accession>
<gene>
    <name evidence="3" type="ORF">BDV25DRAFT_113393</name>
</gene>
<feature type="signal peptide" evidence="2">
    <location>
        <begin position="1"/>
        <end position="17"/>
    </location>
</feature>
<sequence>MKLNILALASLVALTAAQSASTSESAATATVSLTPQEQCVKSKCSANDICCVAGCYQVPCPNGSQANDTNSCVAACPQGTGSPSDTERYASCQANCFSSHYFPITATGGSGPSKTTASSADATTTGKGSSKTGSSVNGNRIRH</sequence>
<proteinExistence type="predicted"/>
<protein>
    <recommendedName>
        <fullName evidence="5">Extracellular membrane protein CFEM domain-containing protein</fullName>
    </recommendedName>
</protein>
<evidence type="ECO:0000256" key="1">
    <source>
        <dbReference type="SAM" id="MobiDB-lite"/>
    </source>
</evidence>
<evidence type="ECO:0000313" key="3">
    <source>
        <dbReference type="EMBL" id="KAE8150326.1"/>
    </source>
</evidence>
<organism evidence="3 4">
    <name type="scientific">Aspergillus avenaceus</name>
    <dbReference type="NCBI Taxonomy" id="36643"/>
    <lineage>
        <taxon>Eukaryota</taxon>
        <taxon>Fungi</taxon>
        <taxon>Dikarya</taxon>
        <taxon>Ascomycota</taxon>
        <taxon>Pezizomycotina</taxon>
        <taxon>Eurotiomycetes</taxon>
        <taxon>Eurotiomycetidae</taxon>
        <taxon>Eurotiales</taxon>
        <taxon>Aspergillaceae</taxon>
        <taxon>Aspergillus</taxon>
        <taxon>Aspergillus subgen. Circumdati</taxon>
    </lineage>
</organism>
<feature type="chain" id="PRO_5024971066" description="Extracellular membrane protein CFEM domain-containing protein" evidence="2">
    <location>
        <begin position="18"/>
        <end position="143"/>
    </location>
</feature>
<reference evidence="3 4" key="1">
    <citation type="submission" date="2019-04" db="EMBL/GenBank/DDBJ databases">
        <title>Friends and foes A comparative genomics study of 23 Aspergillus species from section Flavi.</title>
        <authorList>
            <consortium name="DOE Joint Genome Institute"/>
            <person name="Kjaerbolling I."/>
            <person name="Vesth T."/>
            <person name="Frisvad J.C."/>
            <person name="Nybo J.L."/>
            <person name="Theobald S."/>
            <person name="Kildgaard S."/>
            <person name="Isbrandt T."/>
            <person name="Kuo A."/>
            <person name="Sato A."/>
            <person name="Lyhne E.K."/>
            <person name="Kogle M.E."/>
            <person name="Wiebenga A."/>
            <person name="Kun R.S."/>
            <person name="Lubbers R.J."/>
            <person name="Makela M.R."/>
            <person name="Barry K."/>
            <person name="Chovatia M."/>
            <person name="Clum A."/>
            <person name="Daum C."/>
            <person name="Haridas S."/>
            <person name="He G."/>
            <person name="LaButti K."/>
            <person name="Lipzen A."/>
            <person name="Mondo S."/>
            <person name="Riley R."/>
            <person name="Salamov A."/>
            <person name="Simmons B.A."/>
            <person name="Magnuson J.K."/>
            <person name="Henrissat B."/>
            <person name="Mortensen U.H."/>
            <person name="Larsen T.O."/>
            <person name="Devries R.P."/>
            <person name="Grigoriev I.V."/>
            <person name="Machida M."/>
            <person name="Baker S.E."/>
            <person name="Andersen M.R."/>
        </authorList>
    </citation>
    <scope>NUCLEOTIDE SEQUENCE [LARGE SCALE GENOMIC DNA]</scope>
    <source>
        <strain evidence="3 4">IBT 18842</strain>
    </source>
</reference>
<dbReference type="EMBL" id="ML742097">
    <property type="protein sequence ID" value="KAE8150326.1"/>
    <property type="molecule type" value="Genomic_DNA"/>
</dbReference>
<dbReference type="Proteomes" id="UP000325780">
    <property type="component" value="Unassembled WGS sequence"/>
</dbReference>
<dbReference type="AlphaFoldDB" id="A0A5N6TVC1"/>
<keyword evidence="2" id="KW-0732">Signal</keyword>
<dbReference type="OrthoDB" id="5597238at2759"/>